<dbReference type="Proteomes" id="UP000177325">
    <property type="component" value="Unassembled WGS sequence"/>
</dbReference>
<dbReference type="Pfam" id="PF11104">
    <property type="entry name" value="PilM_2"/>
    <property type="match status" value="1"/>
</dbReference>
<dbReference type="Gene3D" id="3.30.420.40">
    <property type="match status" value="2"/>
</dbReference>
<reference evidence="1 2" key="1">
    <citation type="journal article" date="2016" name="Nat. Commun.">
        <title>Thousands of microbial genomes shed light on interconnected biogeochemical processes in an aquifer system.</title>
        <authorList>
            <person name="Anantharaman K."/>
            <person name="Brown C.T."/>
            <person name="Hug L.A."/>
            <person name="Sharon I."/>
            <person name="Castelle C.J."/>
            <person name="Probst A.J."/>
            <person name="Thomas B.C."/>
            <person name="Singh A."/>
            <person name="Wilkins M.J."/>
            <person name="Karaoz U."/>
            <person name="Brodie E.L."/>
            <person name="Williams K.H."/>
            <person name="Hubbard S.S."/>
            <person name="Banfield J.F."/>
        </authorList>
    </citation>
    <scope>NUCLEOTIDE SEQUENCE [LARGE SCALE GENOMIC DNA]</scope>
</reference>
<protein>
    <recommendedName>
        <fullName evidence="3">SHS2 domain-containing protein</fullName>
    </recommendedName>
</protein>
<proteinExistence type="predicted"/>
<dbReference type="AlphaFoldDB" id="A0A1F6FFC7"/>
<dbReference type="PANTHER" id="PTHR32432:SF3">
    <property type="entry name" value="ETHANOLAMINE UTILIZATION PROTEIN EUTJ"/>
    <property type="match status" value="1"/>
</dbReference>
<dbReference type="PANTHER" id="PTHR32432">
    <property type="entry name" value="CELL DIVISION PROTEIN FTSA-RELATED"/>
    <property type="match status" value="1"/>
</dbReference>
<evidence type="ECO:0008006" key="3">
    <source>
        <dbReference type="Google" id="ProtNLM"/>
    </source>
</evidence>
<comment type="caution">
    <text evidence="1">The sequence shown here is derived from an EMBL/GenBank/DDBJ whole genome shotgun (WGS) entry which is preliminary data.</text>
</comment>
<name>A0A1F6FFC7_9BACT</name>
<evidence type="ECO:0000313" key="1">
    <source>
        <dbReference type="EMBL" id="OGG84554.1"/>
    </source>
</evidence>
<dbReference type="EMBL" id="MFMM01000001">
    <property type="protein sequence ID" value="OGG84554.1"/>
    <property type="molecule type" value="Genomic_DNA"/>
</dbReference>
<organism evidence="1 2">
    <name type="scientific">Candidatus Kaiserbacteria bacterium RIFCSPLOWO2_12_FULL_45_26</name>
    <dbReference type="NCBI Taxonomy" id="1798525"/>
    <lineage>
        <taxon>Bacteria</taxon>
        <taxon>Candidatus Kaiseribacteriota</taxon>
    </lineage>
</organism>
<gene>
    <name evidence="1" type="ORF">A3G90_00485</name>
</gene>
<dbReference type="InterPro" id="IPR043129">
    <property type="entry name" value="ATPase_NBD"/>
</dbReference>
<sequence length="364" mass="40408">MRLFTAFSRFLPPPSYIALPSVGVDISDTSMKYVSFEPSLRPEEVRTLKSWGDITIPDNVLQRGVITDSKILTDVLKEFKDKTKAEYIRVSLPEERAYIFETEVKKNVPVKEVQSLLEFRLEENVPISAREAIFDYEILADNDSPHSAKVVVAAYQRETIMQYYEVCRAAGLTPLSFEVEAQAMARSVVPQAMIGSVMLIDFGKTRTGVGIVNQGSLLYTSTIDIGGGQLSQTLRKVVGDLAESELTIIKNKTGLVRSADNPAVQEALLSTISVIKDEIASRMQYWHLKDSNRGSRRIKKIILCGGSVNLKGLPEYLTESLGVPCERADVWTNAFRTSVVVPPIEKRYSFGYATAIGLALKNTV</sequence>
<dbReference type="SUPFAM" id="SSF53067">
    <property type="entry name" value="Actin-like ATPase domain"/>
    <property type="match status" value="2"/>
</dbReference>
<dbReference type="InterPro" id="IPR050696">
    <property type="entry name" value="FtsA/MreB"/>
</dbReference>
<dbReference type="CDD" id="cd24049">
    <property type="entry name" value="ASKHA_NBD_PilM"/>
    <property type="match status" value="1"/>
</dbReference>
<evidence type="ECO:0000313" key="2">
    <source>
        <dbReference type="Proteomes" id="UP000177325"/>
    </source>
</evidence>
<dbReference type="Gene3D" id="3.30.1490.300">
    <property type="match status" value="1"/>
</dbReference>
<dbReference type="STRING" id="1798525.A3G90_00485"/>
<dbReference type="InterPro" id="IPR005883">
    <property type="entry name" value="PilM"/>
</dbReference>
<accession>A0A1F6FFC7</accession>